<evidence type="ECO:0000259" key="1">
    <source>
        <dbReference type="Pfam" id="PF06114"/>
    </source>
</evidence>
<proteinExistence type="predicted"/>
<feature type="domain" description="IrrE N-terminal-like" evidence="1">
    <location>
        <begin position="49"/>
        <end position="148"/>
    </location>
</feature>
<dbReference type="Proteomes" id="UP000543554">
    <property type="component" value="Unassembled WGS sequence"/>
</dbReference>
<sequence length="254" mass="28568">MSAPNQAERLLNDLGIRAPGEIDLEAIAFSQGALVKFRPMDRCEATIVGNARHAIIAVNSESIHTRRRFSLAHEIGHWHLHRNRLLLCTDKQIGRFTGSALDPERQADDFASDLILPGYLFDPLVRRMRSLTIQTLDELAGTFDASRTATLLKAVRANRFPVAMVRDGLDGRRWFWKSGAVSPRWRVRDDLDPDSFAFGMLYKGDAESTHPRMVGADAWFEFPGCQDHDVREQSFRPSSGEVITVVTVPERGRA</sequence>
<gene>
    <name evidence="2" type="ORF">HNR51_003709</name>
</gene>
<comment type="caution">
    <text evidence="2">The sequence shown here is derived from an EMBL/GenBank/DDBJ whole genome shotgun (WGS) entry which is preliminary data.</text>
</comment>
<name>A0AA40S4V5_9HYPH</name>
<dbReference type="Pfam" id="PF06114">
    <property type="entry name" value="Peptidase_M78"/>
    <property type="match status" value="1"/>
</dbReference>
<evidence type="ECO:0000313" key="3">
    <source>
        <dbReference type="Proteomes" id="UP000543554"/>
    </source>
</evidence>
<dbReference type="InterPro" id="IPR052345">
    <property type="entry name" value="Rad_response_metalloprotease"/>
</dbReference>
<protein>
    <submittedName>
        <fullName evidence="2">Zn-dependent peptidase ImmA (M78 family)</fullName>
    </submittedName>
</protein>
<evidence type="ECO:0000313" key="2">
    <source>
        <dbReference type="EMBL" id="MBA8914616.1"/>
    </source>
</evidence>
<reference evidence="2 3" key="1">
    <citation type="submission" date="2020-08" db="EMBL/GenBank/DDBJ databases">
        <title>Genomic Encyclopedia of Type Strains, Phase IV (KMG-IV): sequencing the most valuable type-strain genomes for metagenomic binning, comparative biology and taxonomic classification.</title>
        <authorList>
            <person name="Goeker M."/>
        </authorList>
    </citation>
    <scope>NUCLEOTIDE SEQUENCE [LARGE SCALE GENOMIC DNA]</scope>
    <source>
        <strain evidence="2 3">DSM 11490</strain>
    </source>
</reference>
<dbReference type="RefSeq" id="WP_239681584.1">
    <property type="nucleotide sequence ID" value="NZ_BPRF01000020.1"/>
</dbReference>
<dbReference type="EMBL" id="JACJIB010000006">
    <property type="protein sequence ID" value="MBA8914616.1"/>
    <property type="molecule type" value="Genomic_DNA"/>
</dbReference>
<dbReference type="AlphaFoldDB" id="A0AA40S4V5"/>
<accession>A0AA40S4V5</accession>
<keyword evidence="3" id="KW-1185">Reference proteome</keyword>
<organism evidence="2 3">
    <name type="scientific">Methylorubrum thiocyanatum</name>
    <dbReference type="NCBI Taxonomy" id="47958"/>
    <lineage>
        <taxon>Bacteria</taxon>
        <taxon>Pseudomonadati</taxon>
        <taxon>Pseudomonadota</taxon>
        <taxon>Alphaproteobacteria</taxon>
        <taxon>Hyphomicrobiales</taxon>
        <taxon>Methylobacteriaceae</taxon>
        <taxon>Methylorubrum</taxon>
    </lineage>
</organism>
<dbReference type="PANTHER" id="PTHR43236:SF2">
    <property type="entry name" value="BLL0069 PROTEIN"/>
    <property type="match status" value="1"/>
</dbReference>
<dbReference type="PANTHER" id="PTHR43236">
    <property type="entry name" value="ANTITOXIN HIGA1"/>
    <property type="match status" value="1"/>
</dbReference>
<dbReference type="InterPro" id="IPR010359">
    <property type="entry name" value="IrrE_HExxH"/>
</dbReference>
<dbReference type="Gene3D" id="1.10.10.2910">
    <property type="match status" value="1"/>
</dbReference>